<dbReference type="GO" id="GO:0005886">
    <property type="term" value="C:plasma membrane"/>
    <property type="evidence" value="ECO:0007669"/>
    <property type="project" value="UniProtKB-SubCell"/>
</dbReference>
<sequence length="330" mass="34754">MTSPEFAKTKSIVTSVLLMVIAGFAPAVVMAALGWTTAVNVAMLGGIATFLACTMGRGWHTGLVIAVPFSILTALTIWSAPYAIAAAVVLAVAAFLRGYGAKAGMHNALIMTVIALGFIVTGPPKFAGPLPSAIIAGMVMLATTLWVTLIVFLAKKWVHPPKLAAIDPDRVIWFSSVLAIMVGVATWFVVDLNLGHGGGWIILTIVVVYQPYLGDGFKKAGGRAIGTVIGFMIAIIVGVFVTNGPILYVLGTVCLVVAMAVMMIGKPYWWFATFITPAIVLYNSAGSTVTKVAIERVEATFIGIAGTLVVMLILLPLAKHFQRKTGASEY</sequence>
<feature type="transmembrane region" description="Helical" evidence="6">
    <location>
        <begin position="71"/>
        <end position="96"/>
    </location>
</feature>
<evidence type="ECO:0000256" key="5">
    <source>
        <dbReference type="ARBA" id="ARBA00023136"/>
    </source>
</evidence>
<dbReference type="AlphaFoldDB" id="A0A6J7DUP6"/>
<proteinExistence type="predicted"/>
<feature type="transmembrane region" description="Helical" evidence="6">
    <location>
        <begin position="268"/>
        <end position="285"/>
    </location>
</feature>
<feature type="transmembrane region" description="Helical" evidence="6">
    <location>
        <begin position="41"/>
        <end position="59"/>
    </location>
</feature>
<feature type="transmembrane region" description="Helical" evidence="6">
    <location>
        <begin position="220"/>
        <end position="240"/>
    </location>
</feature>
<evidence type="ECO:0000256" key="2">
    <source>
        <dbReference type="ARBA" id="ARBA00022475"/>
    </source>
</evidence>
<feature type="transmembrane region" description="Helical" evidence="6">
    <location>
        <begin position="246"/>
        <end position="263"/>
    </location>
</feature>
<dbReference type="Pfam" id="PF13515">
    <property type="entry name" value="FUSC_2"/>
    <property type="match status" value="1"/>
</dbReference>
<name>A0A6J7DUP6_9ZZZZ</name>
<feature type="transmembrane region" description="Helical" evidence="6">
    <location>
        <begin position="12"/>
        <end position="34"/>
    </location>
</feature>
<feature type="transmembrane region" description="Helical" evidence="6">
    <location>
        <begin position="133"/>
        <end position="152"/>
    </location>
</feature>
<evidence type="ECO:0000256" key="6">
    <source>
        <dbReference type="SAM" id="Phobius"/>
    </source>
</evidence>
<evidence type="ECO:0000256" key="1">
    <source>
        <dbReference type="ARBA" id="ARBA00004651"/>
    </source>
</evidence>
<protein>
    <submittedName>
        <fullName evidence="8">Unannotated protein</fullName>
    </submittedName>
</protein>
<organism evidence="8">
    <name type="scientific">freshwater metagenome</name>
    <dbReference type="NCBI Taxonomy" id="449393"/>
    <lineage>
        <taxon>unclassified sequences</taxon>
        <taxon>metagenomes</taxon>
        <taxon>ecological metagenomes</taxon>
    </lineage>
</organism>
<dbReference type="InterPro" id="IPR049453">
    <property type="entry name" value="Memb_transporter_dom"/>
</dbReference>
<dbReference type="PANTHER" id="PTHR30509:SF9">
    <property type="entry name" value="MULTIDRUG RESISTANCE PROTEIN MDTO"/>
    <property type="match status" value="1"/>
</dbReference>
<keyword evidence="4 6" id="KW-1133">Transmembrane helix</keyword>
<dbReference type="PANTHER" id="PTHR30509">
    <property type="entry name" value="P-HYDROXYBENZOIC ACID EFFLUX PUMP SUBUNIT-RELATED"/>
    <property type="match status" value="1"/>
</dbReference>
<evidence type="ECO:0000313" key="8">
    <source>
        <dbReference type="EMBL" id="CAB4874396.1"/>
    </source>
</evidence>
<comment type="subcellular location">
    <subcellularLocation>
        <location evidence="1">Cell membrane</location>
        <topology evidence="1">Multi-pass membrane protein</topology>
    </subcellularLocation>
</comment>
<evidence type="ECO:0000256" key="3">
    <source>
        <dbReference type="ARBA" id="ARBA00022692"/>
    </source>
</evidence>
<evidence type="ECO:0000256" key="4">
    <source>
        <dbReference type="ARBA" id="ARBA00022989"/>
    </source>
</evidence>
<feature type="domain" description="Integral membrane bound transporter" evidence="7">
    <location>
        <begin position="187"/>
        <end position="310"/>
    </location>
</feature>
<feature type="transmembrane region" description="Helical" evidence="6">
    <location>
        <begin position="172"/>
        <end position="190"/>
    </location>
</feature>
<keyword evidence="5 6" id="KW-0472">Membrane</keyword>
<feature type="transmembrane region" description="Helical" evidence="6">
    <location>
        <begin position="297"/>
        <end position="318"/>
    </location>
</feature>
<reference evidence="8" key="1">
    <citation type="submission" date="2020-05" db="EMBL/GenBank/DDBJ databases">
        <authorList>
            <person name="Chiriac C."/>
            <person name="Salcher M."/>
            <person name="Ghai R."/>
            <person name="Kavagutti S V."/>
        </authorList>
    </citation>
    <scope>NUCLEOTIDE SEQUENCE</scope>
</reference>
<gene>
    <name evidence="8" type="ORF">UFOPK3425_00816</name>
</gene>
<feature type="transmembrane region" description="Helical" evidence="6">
    <location>
        <begin position="196"/>
        <end position="213"/>
    </location>
</feature>
<feature type="transmembrane region" description="Helical" evidence="6">
    <location>
        <begin position="108"/>
        <end position="127"/>
    </location>
</feature>
<dbReference type="EMBL" id="CAFBLV010000154">
    <property type="protein sequence ID" value="CAB4874396.1"/>
    <property type="molecule type" value="Genomic_DNA"/>
</dbReference>
<keyword evidence="2" id="KW-1003">Cell membrane</keyword>
<accession>A0A6J7DUP6</accession>
<keyword evidence="3 6" id="KW-0812">Transmembrane</keyword>
<evidence type="ECO:0000259" key="7">
    <source>
        <dbReference type="Pfam" id="PF13515"/>
    </source>
</evidence>